<dbReference type="Pfam" id="PF00589">
    <property type="entry name" value="Phage_integrase"/>
    <property type="match status" value="1"/>
</dbReference>
<feature type="domain" description="Core-binding (CB)" evidence="7">
    <location>
        <begin position="9"/>
        <end position="94"/>
    </location>
</feature>
<dbReference type="Gene3D" id="1.10.443.10">
    <property type="entry name" value="Intergrase catalytic core"/>
    <property type="match status" value="1"/>
</dbReference>
<dbReference type="InterPro" id="IPR002104">
    <property type="entry name" value="Integrase_catalytic"/>
</dbReference>
<gene>
    <name evidence="8" type="ORF">GKO46_13145</name>
</gene>
<dbReference type="SUPFAM" id="SSF56349">
    <property type="entry name" value="DNA breaking-rejoining enzymes"/>
    <property type="match status" value="1"/>
</dbReference>
<dbReference type="EMBL" id="WMBE01000006">
    <property type="protein sequence ID" value="MDG0868009.1"/>
    <property type="molecule type" value="Genomic_DNA"/>
</dbReference>
<protein>
    <submittedName>
        <fullName evidence="8">Tyrosine-type recombinase/integrase</fullName>
    </submittedName>
</protein>
<name>A0ABD4XTW7_9CHLR</name>
<accession>A0ABD4XTW7</accession>
<evidence type="ECO:0000259" key="6">
    <source>
        <dbReference type="PROSITE" id="PS51898"/>
    </source>
</evidence>
<dbReference type="Proteomes" id="UP001321249">
    <property type="component" value="Unassembled WGS sequence"/>
</dbReference>
<evidence type="ECO:0000256" key="1">
    <source>
        <dbReference type="ARBA" id="ARBA00008857"/>
    </source>
</evidence>
<dbReference type="PANTHER" id="PTHR30349:SF41">
    <property type="entry name" value="INTEGRASE_RECOMBINASE PROTEIN MJ0367-RELATED"/>
    <property type="match status" value="1"/>
</dbReference>
<proteinExistence type="inferred from homology"/>
<keyword evidence="2" id="KW-0229">DNA integration</keyword>
<dbReference type="RefSeq" id="WP_342836019.1">
    <property type="nucleotide sequence ID" value="NZ_WMBE01000006.1"/>
</dbReference>
<dbReference type="GO" id="GO:0003677">
    <property type="term" value="F:DNA binding"/>
    <property type="evidence" value="ECO:0007669"/>
    <property type="project" value="UniProtKB-UniRule"/>
</dbReference>
<dbReference type="InterPro" id="IPR050090">
    <property type="entry name" value="Tyrosine_recombinase_XerCD"/>
</dbReference>
<dbReference type="InterPro" id="IPR011010">
    <property type="entry name" value="DNA_brk_join_enz"/>
</dbReference>
<dbReference type="GO" id="GO:0006310">
    <property type="term" value="P:DNA recombination"/>
    <property type="evidence" value="ECO:0007669"/>
    <property type="project" value="UniProtKB-KW"/>
</dbReference>
<comment type="similarity">
    <text evidence="1">Belongs to the 'phage' integrase family.</text>
</comment>
<sequence length="343" mass="39088">MTVQKLFETDLDLLSESWHASLRSRNLARSTITNYLASVRMLDEFLTAKGMPRSVANIKREHIEMFLADILETRTPSTANSRYVALKQFWMWLLEEGEVAQSPLRNIKQVKVGVPIIPTLSLEEIKTLLNVCKRDKSFLGMRDHALLRLYATTGARRSEIVNLALDQDAYYLRRKQLSQSLNSHAPNVEMPSGYIDFDHKQVVIIANKSNRPRVTNVDPDTMLAIRRYIRARSNHRRFDLPWLWLSNSGRKRYRESGRLTAGGVNQILDRRAEQAGLRHISPHVFRHSWVHHSLAKGLGEGNVAEIAGWSPSSAAAMLARYGAVHRRERALDADREFGIGGDL</sequence>
<dbReference type="GO" id="GO:0015074">
    <property type="term" value="P:DNA integration"/>
    <property type="evidence" value="ECO:0007669"/>
    <property type="project" value="UniProtKB-KW"/>
</dbReference>
<evidence type="ECO:0000256" key="3">
    <source>
        <dbReference type="ARBA" id="ARBA00023125"/>
    </source>
</evidence>
<dbReference type="PROSITE" id="PS51898">
    <property type="entry name" value="TYR_RECOMBINASE"/>
    <property type="match status" value="1"/>
</dbReference>
<dbReference type="InterPro" id="IPR004107">
    <property type="entry name" value="Integrase_SAM-like_N"/>
</dbReference>
<organism evidence="8 9">
    <name type="scientific">Candidatus Lucifugimonas marina</name>
    <dbReference type="NCBI Taxonomy" id="3038979"/>
    <lineage>
        <taxon>Bacteria</taxon>
        <taxon>Bacillati</taxon>
        <taxon>Chloroflexota</taxon>
        <taxon>Dehalococcoidia</taxon>
        <taxon>SAR202 cluster</taxon>
        <taxon>Candidatus Lucifugimonadales</taxon>
        <taxon>Candidatus Lucifugimonadaceae</taxon>
        <taxon>Candidatus Lucifugimonas</taxon>
    </lineage>
</organism>
<keyword evidence="3 5" id="KW-0238">DNA-binding</keyword>
<evidence type="ECO:0000256" key="2">
    <source>
        <dbReference type="ARBA" id="ARBA00022908"/>
    </source>
</evidence>
<comment type="caution">
    <text evidence="8">The sequence shown here is derived from an EMBL/GenBank/DDBJ whole genome shotgun (WGS) entry which is preliminary data.</text>
</comment>
<evidence type="ECO:0000259" key="7">
    <source>
        <dbReference type="PROSITE" id="PS51900"/>
    </source>
</evidence>
<dbReference type="Pfam" id="PF13495">
    <property type="entry name" value="Phage_int_SAM_4"/>
    <property type="match status" value="1"/>
</dbReference>
<dbReference type="InterPro" id="IPR013762">
    <property type="entry name" value="Integrase-like_cat_sf"/>
</dbReference>
<evidence type="ECO:0000313" key="8">
    <source>
        <dbReference type="EMBL" id="MDG0868009.1"/>
    </source>
</evidence>
<dbReference type="PANTHER" id="PTHR30349">
    <property type="entry name" value="PHAGE INTEGRASE-RELATED"/>
    <property type="match status" value="1"/>
</dbReference>
<dbReference type="CDD" id="cd00397">
    <property type="entry name" value="DNA_BRE_C"/>
    <property type="match status" value="1"/>
</dbReference>
<keyword evidence="4" id="KW-0233">DNA recombination</keyword>
<dbReference type="InterPro" id="IPR010998">
    <property type="entry name" value="Integrase_recombinase_N"/>
</dbReference>
<feature type="domain" description="Tyr recombinase" evidence="6">
    <location>
        <begin position="115"/>
        <end position="335"/>
    </location>
</feature>
<reference evidence="8 9" key="1">
    <citation type="submission" date="2019-11" db="EMBL/GenBank/DDBJ databases">
        <authorList>
            <person name="Cho J.-C."/>
        </authorList>
    </citation>
    <scope>NUCLEOTIDE SEQUENCE [LARGE SCALE GENOMIC DNA]</scope>
    <source>
        <strain evidence="8 9">JH702</strain>
    </source>
</reference>
<dbReference type="PROSITE" id="PS51900">
    <property type="entry name" value="CB"/>
    <property type="match status" value="1"/>
</dbReference>
<evidence type="ECO:0000256" key="4">
    <source>
        <dbReference type="ARBA" id="ARBA00023172"/>
    </source>
</evidence>
<dbReference type="Gene3D" id="1.10.150.130">
    <property type="match status" value="1"/>
</dbReference>
<dbReference type="InterPro" id="IPR044068">
    <property type="entry name" value="CB"/>
</dbReference>
<evidence type="ECO:0000313" key="9">
    <source>
        <dbReference type="Proteomes" id="UP001321249"/>
    </source>
</evidence>
<evidence type="ECO:0000256" key="5">
    <source>
        <dbReference type="PROSITE-ProRule" id="PRU01248"/>
    </source>
</evidence>
<dbReference type="AlphaFoldDB" id="A0ABD4XTW7"/>